<reference evidence="2 3" key="1">
    <citation type="journal article" date="2016" name="Antonie Van Leeuwenhoek">
        <title>Lysinibacillus endophyticus sp. nov., an indole-3-acetic acid producing endophytic bacterium isolated from corn root (Zea mays cv. Xinken-5).</title>
        <authorList>
            <person name="Yu J."/>
            <person name="Guan X."/>
            <person name="Liu C."/>
            <person name="Xiang W."/>
            <person name="Yu Z."/>
            <person name="Liu X."/>
            <person name="Wang G."/>
        </authorList>
    </citation>
    <scope>NUCLEOTIDE SEQUENCE [LARGE SCALE GENOMIC DNA]</scope>
    <source>
        <strain evidence="2 3">DSM 100506</strain>
    </source>
</reference>
<name>A0A494Z2T3_9BACL</name>
<dbReference type="EMBL" id="RBZN01000018">
    <property type="protein sequence ID" value="RKQ16741.1"/>
    <property type="molecule type" value="Genomic_DNA"/>
</dbReference>
<dbReference type="Proteomes" id="UP000272238">
    <property type="component" value="Unassembled WGS sequence"/>
</dbReference>
<comment type="caution">
    <text evidence="2">The sequence shown here is derived from an EMBL/GenBank/DDBJ whole genome shotgun (WGS) entry which is preliminary data.</text>
</comment>
<accession>A0A494Z2T3</accession>
<dbReference type="InterPro" id="IPR014710">
    <property type="entry name" value="RmlC-like_jellyroll"/>
</dbReference>
<dbReference type="OrthoDB" id="5243866at2"/>
<evidence type="ECO:0000259" key="1">
    <source>
        <dbReference type="Pfam" id="PF07883"/>
    </source>
</evidence>
<dbReference type="AlphaFoldDB" id="A0A494Z2T3"/>
<feature type="domain" description="Cupin type-2" evidence="1">
    <location>
        <begin position="31"/>
        <end position="90"/>
    </location>
</feature>
<dbReference type="Gene3D" id="2.60.120.10">
    <property type="entry name" value="Jelly Rolls"/>
    <property type="match status" value="1"/>
</dbReference>
<sequence>MQKLQIASVLAEQAKKMGKVLEHDQFDLLNVQLRAGEEIPAHSVNNTSIIIVRKGDVVFTVEGEDVALTAEDVLLFDPNEKHSLKAITEVDILIVKLK</sequence>
<dbReference type="RefSeq" id="WP_121214436.1">
    <property type="nucleotide sequence ID" value="NZ_RBZN01000018.1"/>
</dbReference>
<organism evidence="2 3">
    <name type="scientific">Ureibacillus endophyticus</name>
    <dbReference type="NCBI Taxonomy" id="1978490"/>
    <lineage>
        <taxon>Bacteria</taxon>
        <taxon>Bacillati</taxon>
        <taxon>Bacillota</taxon>
        <taxon>Bacilli</taxon>
        <taxon>Bacillales</taxon>
        <taxon>Caryophanaceae</taxon>
        <taxon>Ureibacillus</taxon>
    </lineage>
</organism>
<evidence type="ECO:0000313" key="2">
    <source>
        <dbReference type="EMBL" id="RKQ16741.1"/>
    </source>
</evidence>
<dbReference type="InterPro" id="IPR011051">
    <property type="entry name" value="RmlC_Cupin_sf"/>
</dbReference>
<proteinExistence type="predicted"/>
<dbReference type="Pfam" id="PF07883">
    <property type="entry name" value="Cupin_2"/>
    <property type="match status" value="1"/>
</dbReference>
<evidence type="ECO:0000313" key="3">
    <source>
        <dbReference type="Proteomes" id="UP000272238"/>
    </source>
</evidence>
<keyword evidence="3" id="KW-1185">Reference proteome</keyword>
<dbReference type="SUPFAM" id="SSF51182">
    <property type="entry name" value="RmlC-like cupins"/>
    <property type="match status" value="1"/>
</dbReference>
<protein>
    <submittedName>
        <fullName evidence="2">Cupin domain-containing protein</fullName>
    </submittedName>
</protein>
<gene>
    <name evidence="2" type="ORF">D8M03_08990</name>
</gene>
<dbReference type="InterPro" id="IPR013096">
    <property type="entry name" value="Cupin_2"/>
</dbReference>